<comment type="caution">
    <text evidence="1">The sequence shown here is derived from an EMBL/GenBank/DDBJ whole genome shotgun (WGS) entry which is preliminary data.</text>
</comment>
<keyword evidence="2" id="KW-1185">Reference proteome</keyword>
<accession>A0A225AXB2</accession>
<sequence length="245" mass="26404">MLDARILPAVPIADFVNTILHNTNGSTTLVVCSTREKFLEQLAAGVTANLHAHGNTNEHAEEDGQSQLVGAGAETVETQKSALGLLSSTIATLANSRRVKLVFCSSLAQLRAYLSVFGLRSITTNNTVDTRDQDAVCGNAMIAILDLIAMHCLSTEFSAQGLSRTLALAVETAARTQSAIMLCECSDMVNVGNPDHGQRLWDLHVPLLNGGTIRVGNDHAPSARSGRHVSIRRVAQRWFKFEERS</sequence>
<dbReference type="AlphaFoldDB" id="A0A225AXB2"/>
<evidence type="ECO:0000313" key="2">
    <source>
        <dbReference type="Proteomes" id="UP000214365"/>
    </source>
</evidence>
<proteinExistence type="predicted"/>
<dbReference type="OrthoDB" id="5391496at2759"/>
<dbReference type="Proteomes" id="UP000214365">
    <property type="component" value="Unassembled WGS sequence"/>
</dbReference>
<dbReference type="RefSeq" id="XP_020118258.1">
    <property type="nucleotide sequence ID" value="XM_020269259.1"/>
</dbReference>
<protein>
    <submittedName>
        <fullName evidence="1">Uncharacterized protein</fullName>
    </submittedName>
</protein>
<evidence type="ECO:0000313" key="1">
    <source>
        <dbReference type="EMBL" id="OKL58137.1"/>
    </source>
</evidence>
<organism evidence="1 2">
    <name type="scientific">Talaromyces atroroseus</name>
    <dbReference type="NCBI Taxonomy" id="1441469"/>
    <lineage>
        <taxon>Eukaryota</taxon>
        <taxon>Fungi</taxon>
        <taxon>Dikarya</taxon>
        <taxon>Ascomycota</taxon>
        <taxon>Pezizomycotina</taxon>
        <taxon>Eurotiomycetes</taxon>
        <taxon>Eurotiomycetidae</taxon>
        <taxon>Eurotiales</taxon>
        <taxon>Trichocomaceae</taxon>
        <taxon>Talaromyces</taxon>
        <taxon>Talaromyces sect. Trachyspermi</taxon>
    </lineage>
</organism>
<name>A0A225AXB2_TALAT</name>
<dbReference type="EMBL" id="LFMY01000010">
    <property type="protein sequence ID" value="OKL58137.1"/>
    <property type="molecule type" value="Genomic_DNA"/>
</dbReference>
<gene>
    <name evidence="1" type="ORF">UA08_06481</name>
</gene>
<dbReference type="GeneID" id="31006236"/>
<reference evidence="1 2" key="1">
    <citation type="submission" date="2015-06" db="EMBL/GenBank/DDBJ databases">
        <title>Talaromyces atroroseus IBT 11181 draft genome.</title>
        <authorList>
            <person name="Rasmussen K.B."/>
            <person name="Rasmussen S."/>
            <person name="Petersen B."/>
            <person name="Sicheritz-Ponten T."/>
            <person name="Mortensen U.H."/>
            <person name="Thrane U."/>
        </authorList>
    </citation>
    <scope>NUCLEOTIDE SEQUENCE [LARGE SCALE GENOMIC DNA]</scope>
    <source>
        <strain evidence="1 2">IBT 11181</strain>
    </source>
</reference>